<dbReference type="PIRSF" id="PIRSF016817">
    <property type="entry name" value="UCP016817_carboligase"/>
    <property type="match status" value="1"/>
</dbReference>
<sequence length="370" mass="39647">MTEGPDIVVAALSARALAAAARRAGRRPASIDLFADLDTRQLAEPCLRLPTEGLRLEFGALREALARAELQGVPLVYGAGFEDDPALLARLAEDRPLMGNRPEVVARVKDPFRFAATLDRLGISHPPVAPAWDGSPGDHLRKRIGGSGGAHITPATDGKAKPGWYIQRRIAGHALSVLFLANGDRAVIVGLSRQWTAPIAASPYRYGGAAGPWRCPERWTRTLPAMIGRIAAAFELVGLNSADFLVTGSDFHLLEINPRPGATLDVFDRPPMPPLLGLHLDACTGCLPDRLPTLSRCRAAAVCYVDAATRIETGRHWPAWTADRPATPTIIGGGEPVCTVFGDGPSATAARRHAERRQRELAALTAMEMQ</sequence>
<protein>
    <submittedName>
        <fullName evidence="3">ATP-grasp domain-containing protein</fullName>
    </submittedName>
</protein>
<geneLocation type="plasmid" evidence="3 4">
    <name>p2</name>
</geneLocation>
<dbReference type="InterPro" id="IPR003806">
    <property type="entry name" value="ATP-grasp_PylC-type"/>
</dbReference>
<dbReference type="AlphaFoldDB" id="A0A4D8PRM5"/>
<dbReference type="InterPro" id="IPR016677">
    <property type="entry name" value="UCP016817_carboligase"/>
</dbReference>
<gene>
    <name evidence="3" type="ORF">D3093_24965</name>
</gene>
<reference evidence="3 4" key="1">
    <citation type="submission" date="2018-09" db="EMBL/GenBank/DDBJ databases">
        <title>Whole genome based analysis of evolution and adaptive divergence in Indian and Brazilian strains of Azospirillum brasilense.</title>
        <authorList>
            <person name="Singh C."/>
            <person name="Tripathi A.K."/>
        </authorList>
    </citation>
    <scope>NUCLEOTIDE SEQUENCE [LARGE SCALE GENOMIC DNA]</scope>
    <source>
        <strain evidence="3 4">MTCC4035</strain>
        <plasmid evidence="3 4">p2</plasmid>
    </source>
</reference>
<dbReference type="GO" id="GO:0046872">
    <property type="term" value="F:metal ion binding"/>
    <property type="evidence" value="ECO:0007669"/>
    <property type="project" value="InterPro"/>
</dbReference>
<dbReference type="Gene3D" id="3.30.470.20">
    <property type="entry name" value="ATP-grasp fold, B domain"/>
    <property type="match status" value="1"/>
</dbReference>
<dbReference type="InterPro" id="IPR011761">
    <property type="entry name" value="ATP-grasp"/>
</dbReference>
<dbReference type="KEGG" id="aare:D3093_24965"/>
<accession>A0A4D8PRM5</accession>
<evidence type="ECO:0000313" key="4">
    <source>
        <dbReference type="Proteomes" id="UP000298595"/>
    </source>
</evidence>
<evidence type="ECO:0000259" key="2">
    <source>
        <dbReference type="PROSITE" id="PS50975"/>
    </source>
</evidence>
<dbReference type="PROSITE" id="PS50975">
    <property type="entry name" value="ATP_GRASP"/>
    <property type="match status" value="1"/>
</dbReference>
<dbReference type="Pfam" id="PF02655">
    <property type="entry name" value="ATP-grasp_3"/>
    <property type="match status" value="1"/>
</dbReference>
<dbReference type="GO" id="GO:0005524">
    <property type="term" value="F:ATP binding"/>
    <property type="evidence" value="ECO:0007669"/>
    <property type="project" value="UniProtKB-UniRule"/>
</dbReference>
<keyword evidence="3" id="KW-0614">Plasmid</keyword>
<keyword evidence="1" id="KW-0547">Nucleotide-binding</keyword>
<evidence type="ECO:0000313" key="3">
    <source>
        <dbReference type="EMBL" id="QCN98488.1"/>
    </source>
</evidence>
<dbReference type="EMBL" id="CP032323">
    <property type="protein sequence ID" value="QCN98488.1"/>
    <property type="molecule type" value="Genomic_DNA"/>
</dbReference>
<feature type="domain" description="ATP-grasp" evidence="2">
    <location>
        <begin position="89"/>
        <end position="284"/>
    </location>
</feature>
<evidence type="ECO:0000256" key="1">
    <source>
        <dbReference type="PROSITE-ProRule" id="PRU00409"/>
    </source>
</evidence>
<name>A0A4D8PRM5_9PROT</name>
<keyword evidence="1" id="KW-0067">ATP-binding</keyword>
<organism evidence="3 4">
    <name type="scientific">Azospirillum argentinense</name>
    <dbReference type="NCBI Taxonomy" id="2970906"/>
    <lineage>
        <taxon>Bacteria</taxon>
        <taxon>Pseudomonadati</taxon>
        <taxon>Pseudomonadota</taxon>
        <taxon>Alphaproteobacteria</taxon>
        <taxon>Rhodospirillales</taxon>
        <taxon>Azospirillaceae</taxon>
        <taxon>Azospirillum</taxon>
    </lineage>
</organism>
<dbReference type="SUPFAM" id="SSF56059">
    <property type="entry name" value="Glutathione synthetase ATP-binding domain-like"/>
    <property type="match status" value="1"/>
</dbReference>
<proteinExistence type="predicted"/>
<dbReference type="Proteomes" id="UP000298595">
    <property type="component" value="Plasmid p2"/>
</dbReference>